<dbReference type="Proteomes" id="UP000763447">
    <property type="component" value="Unassembled WGS sequence"/>
</dbReference>
<keyword evidence="1" id="KW-0472">Membrane</keyword>
<comment type="caution">
    <text evidence="2">The sequence shown here is derived from an EMBL/GenBank/DDBJ whole genome shotgun (WGS) entry which is preliminary data.</text>
</comment>
<feature type="transmembrane region" description="Helical" evidence="1">
    <location>
        <begin position="86"/>
        <end position="108"/>
    </location>
</feature>
<dbReference type="EMBL" id="JAAXLJ010000008">
    <property type="protein sequence ID" value="NLR18484.1"/>
    <property type="molecule type" value="Genomic_DNA"/>
</dbReference>
<reference evidence="2 3" key="1">
    <citation type="submission" date="2020-04" db="EMBL/GenBank/DDBJ databases">
        <title>A novel species of genus Lactobacillus that was isolated from fermented food Zha-chili.</title>
        <authorList>
            <person name="Zhang Z."/>
        </authorList>
    </citation>
    <scope>NUCLEOTIDE SEQUENCE [LARGE SCALE GENOMIC DNA]</scope>
    <source>
        <strain evidence="3">HBUAS51383</strain>
    </source>
</reference>
<evidence type="ECO:0000256" key="1">
    <source>
        <dbReference type="SAM" id="Phobius"/>
    </source>
</evidence>
<evidence type="ECO:0000313" key="3">
    <source>
        <dbReference type="Proteomes" id="UP000763447"/>
    </source>
</evidence>
<dbReference type="InterPro" id="IPR007165">
    <property type="entry name" value="Phage_holin_4_2"/>
</dbReference>
<keyword evidence="3" id="KW-1185">Reference proteome</keyword>
<organism evidence="2 3">
    <name type="scientific">Secundilactobacillus angelensis</name>
    <dbReference type="NCBI Taxonomy" id="2722706"/>
    <lineage>
        <taxon>Bacteria</taxon>
        <taxon>Bacillati</taxon>
        <taxon>Bacillota</taxon>
        <taxon>Bacilli</taxon>
        <taxon>Lactobacillales</taxon>
        <taxon>Lactobacillaceae</taxon>
        <taxon>Secundilactobacillus</taxon>
    </lineage>
</organism>
<evidence type="ECO:0000313" key="2">
    <source>
        <dbReference type="EMBL" id="NLR18484.1"/>
    </source>
</evidence>
<keyword evidence="1" id="KW-1133">Transmembrane helix</keyword>
<feature type="transmembrane region" description="Helical" evidence="1">
    <location>
        <begin position="31"/>
        <end position="47"/>
    </location>
</feature>
<sequence>MKFWVRILINAVLFMALAGFLRSSFYVASPWVALLASVVLSLLNALVKPVLVILSLPITVVTLGLFSIVINGVMLELTSALVGSDFHFSSFGTTLLVAILMSLCNAVISNYVGHGRSNGSDD</sequence>
<feature type="transmembrane region" description="Helical" evidence="1">
    <location>
        <begin position="54"/>
        <end position="74"/>
    </location>
</feature>
<keyword evidence="1" id="KW-0812">Transmembrane</keyword>
<protein>
    <submittedName>
        <fullName evidence="2">Phage holin family protein</fullName>
    </submittedName>
</protein>
<feature type="transmembrane region" description="Helical" evidence="1">
    <location>
        <begin position="7"/>
        <end position="25"/>
    </location>
</feature>
<dbReference type="Pfam" id="PF04020">
    <property type="entry name" value="Phage_holin_4_2"/>
    <property type="match status" value="1"/>
</dbReference>
<proteinExistence type="predicted"/>
<dbReference type="PANTHER" id="PTHR37309:SF1">
    <property type="entry name" value="SLR0284 PROTEIN"/>
    <property type="match status" value="1"/>
</dbReference>
<dbReference type="RefSeq" id="WP_168925102.1">
    <property type="nucleotide sequence ID" value="NZ_JAAXLJ010000008.1"/>
</dbReference>
<name>A0ABX1KXX7_9LACO</name>
<accession>A0ABX1KXX7</accession>
<gene>
    <name evidence="2" type="ORF">HC026_06045</name>
</gene>
<dbReference type="PANTHER" id="PTHR37309">
    <property type="entry name" value="SLR0284 PROTEIN"/>
    <property type="match status" value="1"/>
</dbReference>